<comment type="caution">
    <text evidence="3">The sequence shown here is derived from an EMBL/GenBank/DDBJ whole genome shotgun (WGS) entry which is preliminary data.</text>
</comment>
<evidence type="ECO:0000256" key="1">
    <source>
        <dbReference type="SAM" id="MobiDB-lite"/>
    </source>
</evidence>
<dbReference type="Proteomes" id="UP001281003">
    <property type="component" value="Unassembled WGS sequence"/>
</dbReference>
<reference evidence="3" key="1">
    <citation type="journal article" date="2023" name="Mol. Phylogenet. Evol.">
        <title>Genome-scale phylogeny and comparative genomics of the fungal order Sordariales.</title>
        <authorList>
            <person name="Hensen N."/>
            <person name="Bonometti L."/>
            <person name="Westerberg I."/>
            <person name="Brannstrom I.O."/>
            <person name="Guillou S."/>
            <person name="Cros-Aarteil S."/>
            <person name="Calhoun S."/>
            <person name="Haridas S."/>
            <person name="Kuo A."/>
            <person name="Mondo S."/>
            <person name="Pangilinan J."/>
            <person name="Riley R."/>
            <person name="LaButti K."/>
            <person name="Andreopoulos B."/>
            <person name="Lipzen A."/>
            <person name="Chen C."/>
            <person name="Yan M."/>
            <person name="Daum C."/>
            <person name="Ng V."/>
            <person name="Clum A."/>
            <person name="Steindorff A."/>
            <person name="Ohm R.A."/>
            <person name="Martin F."/>
            <person name="Silar P."/>
            <person name="Natvig D.O."/>
            <person name="Lalanne C."/>
            <person name="Gautier V."/>
            <person name="Ament-Velasquez S.L."/>
            <person name="Kruys A."/>
            <person name="Hutchinson M.I."/>
            <person name="Powell A.J."/>
            <person name="Barry K."/>
            <person name="Miller A.N."/>
            <person name="Grigoriev I.V."/>
            <person name="Debuchy R."/>
            <person name="Gladieux P."/>
            <person name="Hiltunen Thoren M."/>
            <person name="Johannesson H."/>
        </authorList>
    </citation>
    <scope>NUCLEOTIDE SEQUENCE</scope>
    <source>
        <strain evidence="3">FGSC 1904</strain>
    </source>
</reference>
<organism evidence="3 4">
    <name type="scientific">Sordaria brevicollis</name>
    <dbReference type="NCBI Taxonomy" id="83679"/>
    <lineage>
        <taxon>Eukaryota</taxon>
        <taxon>Fungi</taxon>
        <taxon>Dikarya</taxon>
        <taxon>Ascomycota</taxon>
        <taxon>Pezizomycotina</taxon>
        <taxon>Sordariomycetes</taxon>
        <taxon>Sordariomycetidae</taxon>
        <taxon>Sordariales</taxon>
        <taxon>Sordariaceae</taxon>
        <taxon>Sordaria</taxon>
    </lineage>
</organism>
<name>A0AAE0PHL0_SORBR</name>
<accession>A0AAE0PHL0</accession>
<protein>
    <submittedName>
        <fullName evidence="3">Uncharacterized protein</fullName>
    </submittedName>
</protein>
<feature type="transmembrane region" description="Helical" evidence="2">
    <location>
        <begin position="63"/>
        <end position="83"/>
    </location>
</feature>
<dbReference type="AlphaFoldDB" id="A0AAE0PHL0"/>
<feature type="region of interest" description="Disordered" evidence="1">
    <location>
        <begin position="1"/>
        <end position="23"/>
    </location>
</feature>
<proteinExistence type="predicted"/>
<keyword evidence="2" id="KW-0812">Transmembrane</keyword>
<evidence type="ECO:0000256" key="2">
    <source>
        <dbReference type="SAM" id="Phobius"/>
    </source>
</evidence>
<feature type="compositionally biased region" description="Basic and acidic residues" evidence="1">
    <location>
        <begin position="10"/>
        <end position="22"/>
    </location>
</feature>
<evidence type="ECO:0000313" key="3">
    <source>
        <dbReference type="EMBL" id="KAK3399989.1"/>
    </source>
</evidence>
<feature type="compositionally biased region" description="Low complexity" evidence="1">
    <location>
        <begin position="185"/>
        <end position="199"/>
    </location>
</feature>
<keyword evidence="2" id="KW-1133">Transmembrane helix</keyword>
<feature type="compositionally biased region" description="Basic and acidic residues" evidence="1">
    <location>
        <begin position="162"/>
        <end position="173"/>
    </location>
</feature>
<keyword evidence="4" id="KW-1185">Reference proteome</keyword>
<keyword evidence="2" id="KW-0472">Membrane</keyword>
<feature type="region of interest" description="Disordered" evidence="1">
    <location>
        <begin position="138"/>
        <end position="199"/>
    </location>
</feature>
<reference evidence="3" key="2">
    <citation type="submission" date="2023-07" db="EMBL/GenBank/DDBJ databases">
        <authorList>
            <consortium name="Lawrence Berkeley National Laboratory"/>
            <person name="Haridas S."/>
            <person name="Hensen N."/>
            <person name="Bonometti L."/>
            <person name="Westerberg I."/>
            <person name="Brannstrom I.O."/>
            <person name="Guillou S."/>
            <person name="Cros-Aarteil S."/>
            <person name="Calhoun S."/>
            <person name="Kuo A."/>
            <person name="Mondo S."/>
            <person name="Pangilinan J."/>
            <person name="Riley R."/>
            <person name="LaButti K."/>
            <person name="Andreopoulos B."/>
            <person name="Lipzen A."/>
            <person name="Chen C."/>
            <person name="Yanf M."/>
            <person name="Daum C."/>
            <person name="Ng V."/>
            <person name="Clum A."/>
            <person name="Steindorff A."/>
            <person name="Ohm R."/>
            <person name="Martin F."/>
            <person name="Silar P."/>
            <person name="Natvig D."/>
            <person name="Lalanne C."/>
            <person name="Gautier V."/>
            <person name="Ament-velasquez S.L."/>
            <person name="Kruys A."/>
            <person name="Hutchinson M.I."/>
            <person name="Powell A.J."/>
            <person name="Barry K."/>
            <person name="Miller A.N."/>
            <person name="Grigoriev I.V."/>
            <person name="Debuchy R."/>
            <person name="Gladieux P."/>
            <person name="Thoren M.H."/>
            <person name="Johannesson H."/>
        </authorList>
    </citation>
    <scope>NUCLEOTIDE SEQUENCE</scope>
    <source>
        <strain evidence="3">FGSC 1904</strain>
    </source>
</reference>
<dbReference type="EMBL" id="JAUTDP010000004">
    <property type="protein sequence ID" value="KAK3399989.1"/>
    <property type="molecule type" value="Genomic_DNA"/>
</dbReference>
<sequence>MSFNQNSEPELVHHTKNKDEKGNIPSNMVFIAASSPSQANSNNIIINDNQAAAHGHNHDTLSLVLLSLIILFAGLGTALHIASTVQYDPNKDPFTPGPHLLVSLPYILGLGCFLVLAGVSIIDGYRAANSEPNREIAENMAARRRRSPAPEPDDMVLRRRGHRDDDELDRETAGDMAVRSRRSRGPSPEGFRGGSSPRP</sequence>
<feature type="transmembrane region" description="Helical" evidence="2">
    <location>
        <begin position="103"/>
        <end position="125"/>
    </location>
</feature>
<evidence type="ECO:0000313" key="4">
    <source>
        <dbReference type="Proteomes" id="UP001281003"/>
    </source>
</evidence>
<gene>
    <name evidence="3" type="ORF">B0T20DRAFT_391534</name>
</gene>